<name>A0ACC2WB43_9TREE</name>
<keyword evidence="2" id="KW-1185">Reference proteome</keyword>
<sequence length="1363" mass="148455">MANKAWLDAAPPHVTRYLDIKQPAGVNGKSTSGPVKGKNVPTDAPLVEEWPLPPAGSRDSMSSAEIRRREPPPHLQSSSSSAMSDEKRKPQVNGWSKLSISPTASASKTPQPLPPMTNGTSSRVVIGFKPIPSGPRNTARVPAPLPSALSEKKAITSANDSKPRVHPSREAPSPPLQTPPPPPPPQDEFILPPPSPPSSRRTTPSTTLAQAPFLLTSTTDSSSSELLYPFLPPSPASVRANPPESTRHVQGRGNIRVCDPTIHHPSSRSAGGGSGAAKEEPGNTGCGRAFKHEKPITRVDGVWEGKEVDDIQVKDPRLDMDKSVREKGAGSKKNAYKGLYQVRSYEWDDNSPFPKPPPPPDGICISNINPLVTVSQIEHAVSAIGKTKNIDMKLDPRTGMQMGICHVTFHSGEERLQLPAGRNGKKPTMMTLPVPAWQIASKAQKVLNGMSIGLNMGGQKESVMKVVLDGNGDKARKVMEAELERRRRPPPPAVSAAMKSSTSSARPQGASLPSQGPIPGAAPIASVSTHTTAQTPSGQSQSRTPLPPKPEISPPKPYAPLEAPRASSSYSRTGSGGFGMSSSSSSGWSQPRGYKDSLDIGRLPAVSSSSYNSYKMSSAFSTMSHSLNSFVAAPFAKHRARDARPPPPPSRGTRDEDLPHRQSFGSYQDLPSKSSYMNSGRQLPPSALESYHRRSSRSRRSSSVSRTESDGSESEESSDRGRTPSPVYKRGTRRGSDIRATRHHAETRDDAQHVDPDEAEILVSKVRKELLENGRSYIFIDHKSLPIPHKLEDRDRLLVELKDHLKAVRLEKVCSGCDLAFIRIHFDIRILQVTYNLHGWYILFDDDFNAKRTQMVFDKKVMSGRSLALNLKDALSKASIAPGKTSLKSPARARESQKAESPSAKTLLLYSPGLDKNETVKPSNVKRSPMTSKSGTKKQKISRVVSSDDDEVSQVEEKTAPTETSKSVGSIAKELDIAPETVEDALGPSKEGSATATSTDMVDDNTDVQLEVLEEPQEMPFKKTVGKSKRKSDAVGKPAKQPAKKKQKKATSTIAVEEQVFETSVAEDVIMQPPPPTTKAAEPSAKSAKSQKARAPVEPDNLLSLSDLVNFGIAENDEDLYYLRLAAEHSINGTIPDLPPNDEEEGDDEAEPSGPHPSGCARSHGYYKVPEVEKSAYLPQRNRAVAEVEAAATNATAIATSRSTRVNSRRLVQGMEQHKKGNASATDTDLFQFNQLRTRKKQLKFSKSPIHDWGLYAMEHITQGEMVIEYVGEVIRAQVADIREKWYEKTGIGSSYLFRVDDDAVVDATKKGNLGYVWTFAIVIYAKWNIEPGEEITYDYHFPIEQEKIPCLCGSDKCRGYLN</sequence>
<evidence type="ECO:0000313" key="1">
    <source>
        <dbReference type="EMBL" id="KAJ9108282.1"/>
    </source>
</evidence>
<comment type="caution">
    <text evidence="1">The sequence shown here is derived from an EMBL/GenBank/DDBJ whole genome shotgun (WGS) entry which is preliminary data.</text>
</comment>
<dbReference type="Proteomes" id="UP001241377">
    <property type="component" value="Unassembled WGS sequence"/>
</dbReference>
<accession>A0ACC2WB43</accession>
<proteinExistence type="predicted"/>
<evidence type="ECO:0000313" key="2">
    <source>
        <dbReference type="Proteomes" id="UP001241377"/>
    </source>
</evidence>
<protein>
    <submittedName>
        <fullName evidence="1">Uncharacterized protein</fullName>
    </submittedName>
</protein>
<organism evidence="1 2">
    <name type="scientific">Naganishia cerealis</name>
    <dbReference type="NCBI Taxonomy" id="610337"/>
    <lineage>
        <taxon>Eukaryota</taxon>
        <taxon>Fungi</taxon>
        <taxon>Dikarya</taxon>
        <taxon>Basidiomycota</taxon>
        <taxon>Agaricomycotina</taxon>
        <taxon>Tremellomycetes</taxon>
        <taxon>Filobasidiales</taxon>
        <taxon>Filobasidiaceae</taxon>
        <taxon>Naganishia</taxon>
    </lineage>
</organism>
<reference evidence="1" key="1">
    <citation type="submission" date="2023-04" db="EMBL/GenBank/DDBJ databases">
        <title>Draft Genome sequencing of Naganishia species isolated from polar environments using Oxford Nanopore Technology.</title>
        <authorList>
            <person name="Leo P."/>
            <person name="Venkateswaran K."/>
        </authorList>
    </citation>
    <scope>NUCLEOTIDE SEQUENCE</scope>
    <source>
        <strain evidence="1">MNA-CCFEE 5261</strain>
    </source>
</reference>
<dbReference type="EMBL" id="JASBWR010000021">
    <property type="protein sequence ID" value="KAJ9108282.1"/>
    <property type="molecule type" value="Genomic_DNA"/>
</dbReference>
<gene>
    <name evidence="1" type="ORF">QFC19_002530</name>
</gene>